<dbReference type="InterPro" id="IPR001623">
    <property type="entry name" value="DnaJ_domain"/>
</dbReference>
<organism evidence="4 5">
    <name type="scientific">Botryosphaeria dothidea</name>
    <dbReference type="NCBI Taxonomy" id="55169"/>
    <lineage>
        <taxon>Eukaryota</taxon>
        <taxon>Fungi</taxon>
        <taxon>Dikarya</taxon>
        <taxon>Ascomycota</taxon>
        <taxon>Pezizomycotina</taxon>
        <taxon>Dothideomycetes</taxon>
        <taxon>Dothideomycetes incertae sedis</taxon>
        <taxon>Botryosphaeriales</taxon>
        <taxon>Botryosphaeriaceae</taxon>
        <taxon>Botryosphaeria</taxon>
    </lineage>
</organism>
<dbReference type="Proteomes" id="UP000572817">
    <property type="component" value="Unassembled WGS sequence"/>
</dbReference>
<dbReference type="Pfam" id="PF00226">
    <property type="entry name" value="DnaJ"/>
    <property type="match status" value="1"/>
</dbReference>
<feature type="domain" description="J" evidence="3">
    <location>
        <begin position="343"/>
        <end position="409"/>
    </location>
</feature>
<dbReference type="CDD" id="cd06257">
    <property type="entry name" value="DnaJ"/>
    <property type="match status" value="1"/>
</dbReference>
<evidence type="ECO:0000256" key="2">
    <source>
        <dbReference type="SAM" id="MobiDB-lite"/>
    </source>
</evidence>
<dbReference type="PRINTS" id="PR00625">
    <property type="entry name" value="JDOMAIN"/>
</dbReference>
<sequence>MSYNDLTEELEDLIIQRLRSLPRAERRRVLDGALSIYSHTSSIVAFRNGGPVALVHERTGRAFSLGGPPAELLADDTVPMPQIPHLDDLLDDRGDSPAQHGNTRRSTFAAHYPTTQSSGASSGRRQNSSTYNVRETDGLAVATTVMEGAAGNPRTSITEAVKMPGIERKRRESSGYDYTETYNPAGFSSYFTETLGPSGSSSHHTEARHPTWPFDFGTHSRGPGESASYYTQTRSPDDSSDYSSEGYEPSDTGDHHRAQGHGHDRSFQGGSSFSGFRTETRAPGGSSGHYTPPPQSNFHSRRHTFSPREASPPRSQTQAYPRAPPANETQADRFERLQDTPYGYYDILGVSRHATQAEIRKAYRKLSLEHHPDRNPNDKEGSERRFSAINAAHELLSNEGHRKRYDEQFGRTH</sequence>
<evidence type="ECO:0000256" key="1">
    <source>
        <dbReference type="ARBA" id="ARBA00023186"/>
    </source>
</evidence>
<dbReference type="Gene3D" id="1.10.287.110">
    <property type="entry name" value="DnaJ domain"/>
    <property type="match status" value="1"/>
</dbReference>
<evidence type="ECO:0000259" key="3">
    <source>
        <dbReference type="PROSITE" id="PS50076"/>
    </source>
</evidence>
<feature type="region of interest" description="Disordered" evidence="2">
    <location>
        <begin position="79"/>
        <end position="134"/>
    </location>
</feature>
<keyword evidence="1" id="KW-0143">Chaperone</keyword>
<dbReference type="PROSITE" id="PS00636">
    <property type="entry name" value="DNAJ_1"/>
    <property type="match status" value="1"/>
</dbReference>
<evidence type="ECO:0000313" key="4">
    <source>
        <dbReference type="EMBL" id="KAF4303735.1"/>
    </source>
</evidence>
<feature type="compositionally biased region" description="Polar residues" evidence="2">
    <location>
        <begin position="113"/>
        <end position="133"/>
    </location>
</feature>
<proteinExistence type="predicted"/>
<name>A0A8H4IME0_9PEZI</name>
<evidence type="ECO:0000313" key="5">
    <source>
        <dbReference type="Proteomes" id="UP000572817"/>
    </source>
</evidence>
<feature type="region of interest" description="Disordered" evidence="2">
    <location>
        <begin position="193"/>
        <end position="332"/>
    </location>
</feature>
<dbReference type="OrthoDB" id="10250354at2759"/>
<feature type="compositionally biased region" description="Polar residues" evidence="2">
    <location>
        <begin position="193"/>
        <end position="202"/>
    </location>
</feature>
<reference evidence="4" key="1">
    <citation type="submission" date="2020-04" db="EMBL/GenBank/DDBJ databases">
        <title>Genome Assembly and Annotation of Botryosphaeria dothidea sdau 11-99, a Latent Pathogen of Apple Fruit Ring Rot in China.</title>
        <authorList>
            <person name="Yu C."/>
            <person name="Diao Y."/>
            <person name="Lu Q."/>
            <person name="Zhao J."/>
            <person name="Cui S."/>
            <person name="Peng C."/>
            <person name="He B."/>
            <person name="Liu H."/>
        </authorList>
    </citation>
    <scope>NUCLEOTIDE SEQUENCE [LARGE SCALE GENOMIC DNA]</scope>
    <source>
        <strain evidence="4">Sdau11-99</strain>
    </source>
</reference>
<feature type="region of interest" description="Disordered" evidence="2">
    <location>
        <begin position="366"/>
        <end position="413"/>
    </location>
</feature>
<dbReference type="SUPFAM" id="SSF46565">
    <property type="entry name" value="Chaperone J-domain"/>
    <property type="match status" value="1"/>
</dbReference>
<feature type="compositionally biased region" description="Basic and acidic residues" evidence="2">
    <location>
        <begin position="252"/>
        <end position="266"/>
    </location>
</feature>
<dbReference type="SMART" id="SM00271">
    <property type="entry name" value="DnaJ"/>
    <property type="match status" value="1"/>
</dbReference>
<dbReference type="EMBL" id="WWBZ02000051">
    <property type="protein sequence ID" value="KAF4303735.1"/>
    <property type="molecule type" value="Genomic_DNA"/>
</dbReference>
<feature type="compositionally biased region" description="Basic and acidic residues" evidence="2">
    <location>
        <begin position="404"/>
        <end position="413"/>
    </location>
</feature>
<comment type="caution">
    <text evidence="4">The sequence shown here is derived from an EMBL/GenBank/DDBJ whole genome shotgun (WGS) entry which is preliminary data.</text>
</comment>
<accession>A0A8H4IME0</accession>
<feature type="compositionally biased region" description="Low complexity" evidence="2">
    <location>
        <begin position="267"/>
        <end position="276"/>
    </location>
</feature>
<dbReference type="InterPro" id="IPR018253">
    <property type="entry name" value="DnaJ_domain_CS"/>
</dbReference>
<keyword evidence="5" id="KW-1185">Reference proteome</keyword>
<dbReference type="PROSITE" id="PS50076">
    <property type="entry name" value="DNAJ_2"/>
    <property type="match status" value="1"/>
</dbReference>
<protein>
    <submittedName>
        <fullName evidence="4">Chaperone protein</fullName>
    </submittedName>
</protein>
<feature type="compositionally biased region" description="Basic and acidic residues" evidence="2">
    <location>
        <begin position="366"/>
        <end position="386"/>
    </location>
</feature>
<dbReference type="InterPro" id="IPR051938">
    <property type="entry name" value="Apopto_cytoskel_mod"/>
</dbReference>
<dbReference type="PANTHER" id="PTHR44145">
    <property type="entry name" value="DNAJ HOMOLOG SUBFAMILY A MEMBER 3, MITOCHONDRIAL"/>
    <property type="match status" value="1"/>
</dbReference>
<feature type="compositionally biased region" description="Basic and acidic residues" evidence="2">
    <location>
        <begin position="85"/>
        <end position="95"/>
    </location>
</feature>
<dbReference type="PANTHER" id="PTHR44145:SF3">
    <property type="entry name" value="DNAJ HOMOLOG SUBFAMILY A MEMBER 3, MITOCHONDRIAL"/>
    <property type="match status" value="1"/>
</dbReference>
<dbReference type="InterPro" id="IPR036869">
    <property type="entry name" value="J_dom_sf"/>
</dbReference>
<gene>
    <name evidence="4" type="ORF">GTA08_BOTSDO07372</name>
</gene>
<feature type="compositionally biased region" description="Low complexity" evidence="2">
    <location>
        <begin position="241"/>
        <end position="250"/>
    </location>
</feature>
<dbReference type="AlphaFoldDB" id="A0A8H4IME0"/>